<dbReference type="Pfam" id="PF18920">
    <property type="entry name" value="DUF5671"/>
    <property type="match status" value="3"/>
</dbReference>
<feature type="transmembrane region" description="Helical" evidence="1">
    <location>
        <begin position="15"/>
        <end position="36"/>
    </location>
</feature>
<keyword evidence="4" id="KW-1185">Reference proteome</keyword>
<feature type="transmembrane region" description="Helical" evidence="1">
    <location>
        <begin position="160"/>
        <end position="182"/>
    </location>
</feature>
<gene>
    <name evidence="3" type="ORF">BJ991_001502</name>
</gene>
<evidence type="ECO:0000256" key="1">
    <source>
        <dbReference type="SAM" id="Phobius"/>
    </source>
</evidence>
<dbReference type="RefSeq" id="WP_179488850.1">
    <property type="nucleotide sequence ID" value="NZ_JACCBV010000001.1"/>
</dbReference>
<name>A0A7Y9GMY0_9MICO</name>
<accession>A0A7Y9GMY0</accession>
<feature type="transmembrane region" description="Helical" evidence="1">
    <location>
        <begin position="272"/>
        <end position="290"/>
    </location>
</feature>
<feature type="domain" description="DUF5671" evidence="2">
    <location>
        <begin position="306"/>
        <end position="413"/>
    </location>
</feature>
<feature type="transmembrane region" description="Helical" evidence="1">
    <location>
        <begin position="310"/>
        <end position="335"/>
    </location>
</feature>
<dbReference type="Proteomes" id="UP000576969">
    <property type="component" value="Unassembled WGS sequence"/>
</dbReference>
<feature type="domain" description="DUF5671" evidence="2">
    <location>
        <begin position="159"/>
        <end position="287"/>
    </location>
</feature>
<protein>
    <recommendedName>
        <fullName evidence="2">DUF5671 domain-containing protein</fullName>
    </recommendedName>
</protein>
<feature type="transmembrane region" description="Helical" evidence="1">
    <location>
        <begin position="426"/>
        <end position="445"/>
    </location>
</feature>
<feature type="transmembrane region" description="Helical" evidence="1">
    <location>
        <begin position="232"/>
        <end position="260"/>
    </location>
</feature>
<feature type="transmembrane region" description="Helical" evidence="1">
    <location>
        <begin position="56"/>
        <end position="73"/>
    </location>
</feature>
<evidence type="ECO:0000313" key="4">
    <source>
        <dbReference type="Proteomes" id="UP000576969"/>
    </source>
</evidence>
<keyword evidence="1" id="KW-0472">Membrane</keyword>
<dbReference type="AlphaFoldDB" id="A0A7Y9GMY0"/>
<organism evidence="3 4">
    <name type="scientific">Microbacterium immunditiarum</name>
    <dbReference type="NCBI Taxonomy" id="337480"/>
    <lineage>
        <taxon>Bacteria</taxon>
        <taxon>Bacillati</taxon>
        <taxon>Actinomycetota</taxon>
        <taxon>Actinomycetes</taxon>
        <taxon>Micrococcales</taxon>
        <taxon>Microbacteriaceae</taxon>
        <taxon>Microbacterium</taxon>
    </lineage>
</organism>
<feature type="transmembrane region" description="Helical" evidence="1">
    <location>
        <begin position="385"/>
        <end position="406"/>
    </location>
</feature>
<sequence>MATATGRAQTVVRRIIVFLLLLTLVVIAAIGLAGLIERIIGAGATLAGGDAGLARSLAFAIIGAPLAGVLWWWERRRLATDAAERASLVWTLYLTVATLTALITSATALAITVNAGIDGRWQPADAAVAIVWAGIWVWHRHMRRSAATAPARLPLLPVQLSAVYGLAVAASGAVNAIAALVAESLVGVAPVLADSRTWFVPVLQALVWFAIGAVIWWWHWFREGARDERGGFATVVLVVLVGASAATALFGLGTVLFVVLRLLFDRDALAEVLSPLGGAVGAALVGAIVWDYHRQVMAARSERARRAARLVISGVALIGAASGFGVVINALLATLGPTLVDSNPRTLLLGGLSALVVGAPVWWIAWRPDRAVNETDAADPARRVYLVIVFGASAIVALIALLVIGYRVLEVLLVGGAGGLIEHIRAPFGLLCATAVVFAYHLAIWRRDRRMAPAATPAERPALARIVLVASGDADALAARIRAELDVPVAVWRAADDGGALGDDALPGLVESLRGVSARRALVIAEGAGARVIPLEE</sequence>
<keyword evidence="1" id="KW-0812">Transmembrane</keyword>
<comment type="caution">
    <text evidence="3">The sequence shown here is derived from an EMBL/GenBank/DDBJ whole genome shotgun (WGS) entry which is preliminary data.</text>
</comment>
<evidence type="ECO:0000313" key="3">
    <source>
        <dbReference type="EMBL" id="NYE19474.1"/>
    </source>
</evidence>
<proteinExistence type="predicted"/>
<reference evidence="3 4" key="1">
    <citation type="submission" date="2020-07" db="EMBL/GenBank/DDBJ databases">
        <title>Sequencing the genomes of 1000 actinobacteria strains.</title>
        <authorList>
            <person name="Klenk H.-P."/>
        </authorList>
    </citation>
    <scope>NUCLEOTIDE SEQUENCE [LARGE SCALE GENOMIC DNA]</scope>
    <source>
        <strain evidence="3 4">DSM 24662</strain>
    </source>
</reference>
<evidence type="ECO:0000259" key="2">
    <source>
        <dbReference type="Pfam" id="PF18920"/>
    </source>
</evidence>
<feature type="transmembrane region" description="Helical" evidence="1">
    <location>
        <begin position="347"/>
        <end position="365"/>
    </location>
</feature>
<keyword evidence="1" id="KW-1133">Transmembrane helix</keyword>
<dbReference type="InterPro" id="IPR043728">
    <property type="entry name" value="DUF5671"/>
</dbReference>
<feature type="transmembrane region" description="Helical" evidence="1">
    <location>
        <begin position="93"/>
        <end position="115"/>
    </location>
</feature>
<feature type="transmembrane region" description="Helical" evidence="1">
    <location>
        <begin position="121"/>
        <end position="139"/>
    </location>
</feature>
<feature type="transmembrane region" description="Helical" evidence="1">
    <location>
        <begin position="202"/>
        <end position="220"/>
    </location>
</feature>
<dbReference type="EMBL" id="JACCBV010000001">
    <property type="protein sequence ID" value="NYE19474.1"/>
    <property type="molecule type" value="Genomic_DNA"/>
</dbReference>
<feature type="domain" description="DUF5671" evidence="2">
    <location>
        <begin position="14"/>
        <end position="119"/>
    </location>
</feature>